<dbReference type="Pfam" id="PF09186">
    <property type="entry name" value="DUF1949"/>
    <property type="match status" value="1"/>
</dbReference>
<keyword evidence="5" id="KW-1185">Reference proteome</keyword>
<evidence type="ECO:0000313" key="5">
    <source>
        <dbReference type="Proteomes" id="UP000199065"/>
    </source>
</evidence>
<dbReference type="Gene3D" id="3.30.230.30">
    <property type="entry name" value="Impact, N-terminal domain"/>
    <property type="match status" value="1"/>
</dbReference>
<gene>
    <name evidence="4" type="ORF">SAMN05660282_00747</name>
</gene>
<protein>
    <submittedName>
        <fullName evidence="4">Uncharacterized protein, YigZ family</fullName>
    </submittedName>
</protein>
<dbReference type="NCBIfam" id="TIGR00257">
    <property type="entry name" value="IMPACT_YIGZ"/>
    <property type="match status" value="1"/>
</dbReference>
<dbReference type="EMBL" id="FOPJ01000003">
    <property type="protein sequence ID" value="SFG38386.1"/>
    <property type="molecule type" value="Genomic_DNA"/>
</dbReference>
<evidence type="ECO:0000313" key="4">
    <source>
        <dbReference type="EMBL" id="SFG38386.1"/>
    </source>
</evidence>
<dbReference type="InterPro" id="IPR015269">
    <property type="entry name" value="UPF0029_Impact_C"/>
</dbReference>
<evidence type="ECO:0000259" key="2">
    <source>
        <dbReference type="Pfam" id="PF01205"/>
    </source>
</evidence>
<dbReference type="Pfam" id="PF01205">
    <property type="entry name" value="Impact_N"/>
    <property type="match status" value="1"/>
</dbReference>
<dbReference type="STRING" id="185761.SAMN05660282_00747"/>
<feature type="domain" description="Impact N-terminal" evidence="2">
    <location>
        <begin position="18"/>
        <end position="125"/>
    </location>
</feature>
<dbReference type="AlphaFoldDB" id="A0A1I2RKT5"/>
<dbReference type="SUPFAM" id="SSF54980">
    <property type="entry name" value="EF-G C-terminal domain-like"/>
    <property type="match status" value="1"/>
</dbReference>
<dbReference type="GO" id="GO:0005737">
    <property type="term" value="C:cytoplasm"/>
    <property type="evidence" value="ECO:0007669"/>
    <property type="project" value="TreeGrafter"/>
</dbReference>
<dbReference type="InterPro" id="IPR020568">
    <property type="entry name" value="Ribosomal_Su5_D2-typ_SF"/>
</dbReference>
<reference evidence="4 5" key="1">
    <citation type="submission" date="2016-10" db="EMBL/GenBank/DDBJ databases">
        <authorList>
            <person name="de Groot N.N."/>
        </authorList>
    </citation>
    <scope>NUCLEOTIDE SEQUENCE [LARGE SCALE GENOMIC DNA]</scope>
    <source>
        <strain>J11</strain>
        <strain evidence="5">PG 39</strain>
    </source>
</reference>
<proteinExistence type="inferred from homology"/>
<accession>A0A1I2RKT5</accession>
<dbReference type="InterPro" id="IPR023582">
    <property type="entry name" value="Impact"/>
</dbReference>
<feature type="domain" description="UPF0029" evidence="3">
    <location>
        <begin position="141"/>
        <end position="195"/>
    </location>
</feature>
<dbReference type="PANTHER" id="PTHR16301:SF20">
    <property type="entry name" value="IMPACT FAMILY MEMBER YIGZ"/>
    <property type="match status" value="1"/>
</dbReference>
<dbReference type="RefSeq" id="WP_092284548.1">
    <property type="nucleotide sequence ID" value="NZ_FOPJ01000003.1"/>
</dbReference>
<dbReference type="InterPro" id="IPR020569">
    <property type="entry name" value="UPF0029_Impact_CS"/>
</dbReference>
<name>A0A1I2RKT5_9CORY</name>
<comment type="similarity">
    <text evidence="1">Belongs to the IMPACT family.</text>
</comment>
<dbReference type="PROSITE" id="PS00910">
    <property type="entry name" value="UPF0029"/>
    <property type="match status" value="1"/>
</dbReference>
<evidence type="ECO:0000256" key="1">
    <source>
        <dbReference type="ARBA" id="ARBA00007665"/>
    </source>
</evidence>
<evidence type="ECO:0000259" key="3">
    <source>
        <dbReference type="Pfam" id="PF09186"/>
    </source>
</evidence>
<dbReference type="InterPro" id="IPR035647">
    <property type="entry name" value="EFG_III/V"/>
</dbReference>
<dbReference type="Proteomes" id="UP000199065">
    <property type="component" value="Unassembled WGS sequence"/>
</dbReference>
<sequence length="212" mass="23217">MYELPRADDIVQTEWEIKRSRFISFISRVRNEEEARQFISDIKHAYPDARHHCSAYLYHVDNSNPVERSSDDGEPSGTAGAPILDVLRGSGMLDIACVVVRYFGGIKLGAGGLVHAYSHSASLALAEVKRMQRSRQQLIAVELPPADAGRTESQLRAKGFHVHDIAYGQQVTLTLAVDPKKEESLIAQLAALTAGAAKPKRAGESWVESPAP</sequence>
<dbReference type="InterPro" id="IPR036956">
    <property type="entry name" value="Impact_N_sf"/>
</dbReference>
<organism evidence="4 5">
    <name type="scientific">Corynebacterium spheniscorum</name>
    <dbReference type="NCBI Taxonomy" id="185761"/>
    <lineage>
        <taxon>Bacteria</taxon>
        <taxon>Bacillati</taxon>
        <taxon>Actinomycetota</taxon>
        <taxon>Actinomycetes</taxon>
        <taxon>Mycobacteriales</taxon>
        <taxon>Corynebacteriaceae</taxon>
        <taxon>Corynebacterium</taxon>
    </lineage>
</organism>
<dbReference type="GO" id="GO:0006446">
    <property type="term" value="P:regulation of translational initiation"/>
    <property type="evidence" value="ECO:0007669"/>
    <property type="project" value="TreeGrafter"/>
</dbReference>
<dbReference type="OrthoDB" id="9813771at2"/>
<dbReference type="SUPFAM" id="SSF54211">
    <property type="entry name" value="Ribosomal protein S5 domain 2-like"/>
    <property type="match status" value="1"/>
</dbReference>
<dbReference type="PANTHER" id="PTHR16301">
    <property type="entry name" value="IMPACT-RELATED"/>
    <property type="match status" value="1"/>
</dbReference>
<dbReference type="InterPro" id="IPR001498">
    <property type="entry name" value="Impact_N"/>
</dbReference>
<dbReference type="InterPro" id="IPR015796">
    <property type="entry name" value="Impact_YigZ-like"/>
</dbReference>